<dbReference type="InterPro" id="IPR045155">
    <property type="entry name" value="Beta-lactam_cat"/>
</dbReference>
<comment type="caution">
    <text evidence="2">The sequence shown here is derived from an EMBL/GenBank/DDBJ whole genome shotgun (WGS) entry which is preliminary data.</text>
</comment>
<keyword evidence="3" id="KW-1185">Reference proteome</keyword>
<dbReference type="Pfam" id="PF13354">
    <property type="entry name" value="Beta-lactamase2"/>
    <property type="match status" value="1"/>
</dbReference>
<dbReference type="PANTHER" id="PTHR35333">
    <property type="entry name" value="BETA-LACTAMASE"/>
    <property type="match status" value="1"/>
</dbReference>
<reference evidence="2 3" key="1">
    <citation type="journal article" date="2021" name="Sci. Rep.">
        <title>The distribution of antibiotic resistance genes in chicken gut microbiota commensals.</title>
        <authorList>
            <person name="Juricova H."/>
            <person name="Matiasovicova J."/>
            <person name="Kubasova T."/>
            <person name="Cejkova D."/>
            <person name="Rychlik I."/>
        </authorList>
    </citation>
    <scope>NUCLEOTIDE SEQUENCE [LARGE SCALE GENOMIC DNA]</scope>
    <source>
        <strain evidence="2 3">An574</strain>
    </source>
</reference>
<dbReference type="InterPro" id="IPR012338">
    <property type="entry name" value="Beta-lactam/transpept-like"/>
</dbReference>
<evidence type="ECO:0000313" key="2">
    <source>
        <dbReference type="EMBL" id="MBM6941335.1"/>
    </source>
</evidence>
<dbReference type="SUPFAM" id="SSF56601">
    <property type="entry name" value="beta-lactamase/transpeptidase-like"/>
    <property type="match status" value="1"/>
</dbReference>
<evidence type="ECO:0000313" key="3">
    <source>
        <dbReference type="Proteomes" id="UP000785625"/>
    </source>
</evidence>
<sequence>MNPIHNIPNLFKSTSISSQLKKQWKADLKGSDSNVAIAVYSTKTGETYTYNTTPGHKYHTASTVKVSVLAGVLLKNNGELDSEGKDYAKQMIENSDNDSTTELINNYLGGTDGLQDTFDQFQMSNTHANEAWGMTTTTPADQIKLLNNIFFSSTKLSDSSRNYIQHLMSNVESDQQWGISAGSNNFALKNGWLDQDDGSGKWIINSIGRVNGSQDNDYTIAVYTDNNSSMNSGEKLVEKFARSTKNILDN</sequence>
<dbReference type="Proteomes" id="UP000785625">
    <property type="component" value="Unassembled WGS sequence"/>
</dbReference>
<dbReference type="Gene3D" id="3.40.710.10">
    <property type="entry name" value="DD-peptidase/beta-lactamase superfamily"/>
    <property type="match status" value="1"/>
</dbReference>
<dbReference type="GO" id="GO:0016787">
    <property type="term" value="F:hydrolase activity"/>
    <property type="evidence" value="ECO:0007669"/>
    <property type="project" value="UniProtKB-KW"/>
</dbReference>
<organism evidence="2 3">
    <name type="scientific">Limosilactobacillus coleohominis</name>
    <dbReference type="NCBI Taxonomy" id="181675"/>
    <lineage>
        <taxon>Bacteria</taxon>
        <taxon>Bacillati</taxon>
        <taxon>Bacillota</taxon>
        <taxon>Bacilli</taxon>
        <taxon>Lactobacillales</taxon>
        <taxon>Lactobacillaceae</taxon>
        <taxon>Limosilactobacillus</taxon>
    </lineage>
</organism>
<proteinExistence type="predicted"/>
<dbReference type="EMBL" id="JACJKU010000113">
    <property type="protein sequence ID" value="MBM6941335.1"/>
    <property type="molecule type" value="Genomic_DNA"/>
</dbReference>
<gene>
    <name evidence="2" type="ORF">H5975_07720</name>
</gene>
<feature type="domain" description="Beta-lactamase class A catalytic" evidence="1">
    <location>
        <begin position="85"/>
        <end position="224"/>
    </location>
</feature>
<keyword evidence="2" id="KW-0378">Hydrolase</keyword>
<protein>
    <submittedName>
        <fullName evidence="2">Serine hydrolase</fullName>
    </submittedName>
</protein>
<accession>A0ABS2GYH1</accession>
<evidence type="ECO:0000259" key="1">
    <source>
        <dbReference type="Pfam" id="PF13354"/>
    </source>
</evidence>
<dbReference type="PANTHER" id="PTHR35333:SF3">
    <property type="entry name" value="BETA-LACTAMASE-TYPE TRANSPEPTIDASE FOLD CONTAINING PROTEIN"/>
    <property type="match status" value="1"/>
</dbReference>
<dbReference type="InterPro" id="IPR000871">
    <property type="entry name" value="Beta-lactam_class-A"/>
</dbReference>
<name>A0ABS2GYH1_9LACO</name>